<keyword evidence="3" id="KW-1185">Reference proteome</keyword>
<accession>A0ABV6HTP2</accession>
<dbReference type="InterPro" id="IPR006750">
    <property type="entry name" value="YdcZ"/>
</dbReference>
<comment type="caution">
    <text evidence="2">The sequence shown here is derived from an EMBL/GenBank/DDBJ whole genome shotgun (WGS) entry which is preliminary data.</text>
</comment>
<proteinExistence type="predicted"/>
<evidence type="ECO:0000313" key="3">
    <source>
        <dbReference type="Proteomes" id="UP001589769"/>
    </source>
</evidence>
<gene>
    <name evidence="2" type="ORF">ACFFHT_01525</name>
</gene>
<evidence type="ECO:0000313" key="2">
    <source>
        <dbReference type="EMBL" id="MFC0322251.1"/>
    </source>
</evidence>
<sequence length="154" mass="16699">MIFLMIVLSLIGGALLSIQSAINGQLGMKVGVFKSAFLTFSIGALLTALLIFFFEDRHSVTLLDVPKWQLMGALLGVPYIVIMVIAVQRIGTGVATVAVIFGQLLMSMLIDNFGWFHNEALSFSINRLLALICLGIALYFIYASGKSAKIIKAK</sequence>
<dbReference type="PANTHER" id="PTHR34821">
    <property type="entry name" value="INNER MEMBRANE PROTEIN YDCZ"/>
    <property type="match status" value="1"/>
</dbReference>
<feature type="transmembrane region" description="Helical" evidence="1">
    <location>
        <begin position="36"/>
        <end position="54"/>
    </location>
</feature>
<reference evidence="2 3" key="1">
    <citation type="submission" date="2024-09" db="EMBL/GenBank/DDBJ databases">
        <authorList>
            <person name="Sun Q."/>
            <person name="Mori K."/>
        </authorList>
    </citation>
    <scope>NUCLEOTIDE SEQUENCE [LARGE SCALE GENOMIC DNA]</scope>
    <source>
        <strain evidence="2 3">CCM 7538</strain>
    </source>
</reference>
<name>A0ABV6HTP2_9PAST</name>
<dbReference type="EMBL" id="JBHLWA010000007">
    <property type="protein sequence ID" value="MFC0322251.1"/>
    <property type="molecule type" value="Genomic_DNA"/>
</dbReference>
<protein>
    <submittedName>
        <fullName evidence="2">DMT family transporter</fullName>
    </submittedName>
</protein>
<organism evidence="2 3">
    <name type="scientific">Gallibacterium melopsittaci</name>
    <dbReference type="NCBI Taxonomy" id="516063"/>
    <lineage>
        <taxon>Bacteria</taxon>
        <taxon>Pseudomonadati</taxon>
        <taxon>Pseudomonadota</taxon>
        <taxon>Gammaproteobacteria</taxon>
        <taxon>Pasteurellales</taxon>
        <taxon>Pasteurellaceae</taxon>
        <taxon>Gallibacterium</taxon>
    </lineage>
</organism>
<dbReference type="RefSeq" id="WP_382372807.1">
    <property type="nucleotide sequence ID" value="NZ_JBHLWA010000007.1"/>
</dbReference>
<feature type="transmembrane region" description="Helical" evidence="1">
    <location>
        <begin position="75"/>
        <end position="101"/>
    </location>
</feature>
<evidence type="ECO:0000256" key="1">
    <source>
        <dbReference type="SAM" id="Phobius"/>
    </source>
</evidence>
<feature type="transmembrane region" description="Helical" evidence="1">
    <location>
        <begin position="121"/>
        <end position="142"/>
    </location>
</feature>
<keyword evidence="1" id="KW-0812">Transmembrane</keyword>
<keyword evidence="1" id="KW-1133">Transmembrane helix</keyword>
<dbReference type="Proteomes" id="UP001589769">
    <property type="component" value="Unassembled WGS sequence"/>
</dbReference>
<keyword evidence="1" id="KW-0472">Membrane</keyword>
<dbReference type="Pfam" id="PF04657">
    <property type="entry name" value="DMT_YdcZ"/>
    <property type="match status" value="1"/>
</dbReference>
<dbReference type="PANTHER" id="PTHR34821:SF2">
    <property type="entry name" value="INNER MEMBRANE PROTEIN YDCZ"/>
    <property type="match status" value="1"/>
</dbReference>